<dbReference type="GO" id="GO:0005829">
    <property type="term" value="C:cytosol"/>
    <property type="evidence" value="ECO:0007669"/>
    <property type="project" value="TreeGrafter"/>
</dbReference>
<dbReference type="PANTHER" id="PTHR43691:SF11">
    <property type="entry name" value="FI09636P-RELATED"/>
    <property type="match status" value="1"/>
</dbReference>
<evidence type="ECO:0000313" key="10">
    <source>
        <dbReference type="Proteomes" id="UP000234951"/>
    </source>
</evidence>
<evidence type="ECO:0000256" key="3">
    <source>
        <dbReference type="ARBA" id="ARBA00021980"/>
    </source>
</evidence>
<evidence type="ECO:0000256" key="5">
    <source>
        <dbReference type="ARBA" id="ARBA00022679"/>
    </source>
</evidence>
<dbReference type="EMBL" id="PGVD01000056">
    <property type="protein sequence ID" value="PLR92799.1"/>
    <property type="molecule type" value="Genomic_DNA"/>
</dbReference>
<dbReference type="EC" id="2.4.2.3" evidence="2"/>
<dbReference type="SUPFAM" id="SSF53167">
    <property type="entry name" value="Purine and uridine phosphorylases"/>
    <property type="match status" value="1"/>
</dbReference>
<sequence length="250" mass="26916">MGNSMQPHIRIGEDYRIHYALLPGDPGRVDEVAKFLDQTEAVANNREFKTIVGSYKGVRIFVTSTGIGGASAGIAVEELRNIGVNVMIRIGSCGANQAEVKLGDLVIAGGAVRNDGASDAYIDKAFPAIPDTGLLFHVIEAAKKSGYRHHIGKVRSHDSFYTDEEQQIDQYWSSKGILASDMETAALFVIGGLRGVKTASILNVVVEKEGNLEGGINAYLDEANESKLGEQKEIITALEAIVSYHHSLKS</sequence>
<keyword evidence="5" id="KW-0808">Transferase</keyword>
<dbReference type="OrthoDB" id="9772602at2"/>
<evidence type="ECO:0000256" key="1">
    <source>
        <dbReference type="ARBA" id="ARBA00010456"/>
    </source>
</evidence>
<dbReference type="GO" id="GO:0004850">
    <property type="term" value="F:uridine phosphorylase activity"/>
    <property type="evidence" value="ECO:0007669"/>
    <property type="project" value="UniProtKB-EC"/>
</dbReference>
<dbReference type="GO" id="GO:0009164">
    <property type="term" value="P:nucleoside catabolic process"/>
    <property type="evidence" value="ECO:0007669"/>
    <property type="project" value="UniProtKB-ARBA"/>
</dbReference>
<comment type="catalytic activity">
    <reaction evidence="6">
        <text>uridine + phosphate = alpha-D-ribose 1-phosphate + uracil</text>
        <dbReference type="Rhea" id="RHEA:24388"/>
        <dbReference type="ChEBI" id="CHEBI:16704"/>
        <dbReference type="ChEBI" id="CHEBI:17568"/>
        <dbReference type="ChEBI" id="CHEBI:43474"/>
        <dbReference type="ChEBI" id="CHEBI:57720"/>
        <dbReference type="EC" id="2.4.2.3"/>
    </reaction>
</comment>
<dbReference type="Gene3D" id="3.40.50.1580">
    <property type="entry name" value="Nucleoside phosphorylase domain"/>
    <property type="match status" value="1"/>
</dbReference>
<evidence type="ECO:0000313" key="9">
    <source>
        <dbReference type="EMBL" id="PLR92799.1"/>
    </source>
</evidence>
<comment type="similarity">
    <text evidence="1">Belongs to the PNP/UDP phosphorylase family.</text>
</comment>
<dbReference type="InterPro" id="IPR035994">
    <property type="entry name" value="Nucleoside_phosphorylase_sf"/>
</dbReference>
<comment type="caution">
    <text evidence="8">The sequence shown here is derived from an EMBL/GenBank/DDBJ whole genome shotgun (WGS) entry which is preliminary data.</text>
</comment>
<dbReference type="InterPro" id="IPR018016">
    <property type="entry name" value="Nucleoside_phosphorylase_CS"/>
</dbReference>
<gene>
    <name evidence="8" type="ORF">CU635_00120</name>
    <name evidence="9" type="ORF">CVD25_18385</name>
</gene>
<dbReference type="Proteomes" id="UP000235114">
    <property type="component" value="Unassembled WGS sequence"/>
</dbReference>
<dbReference type="CDD" id="cd17767">
    <property type="entry name" value="UP_EcUdp-like"/>
    <property type="match status" value="1"/>
</dbReference>
<organism evidence="8 10">
    <name type="scientific">Bacillus canaveralius</name>
    <dbReference type="NCBI Taxonomy" id="1403243"/>
    <lineage>
        <taxon>Bacteria</taxon>
        <taxon>Bacillati</taxon>
        <taxon>Bacillota</taxon>
        <taxon>Bacilli</taxon>
        <taxon>Bacillales</taxon>
        <taxon>Bacillaceae</taxon>
        <taxon>Bacillus</taxon>
    </lineage>
</organism>
<evidence type="ECO:0000313" key="11">
    <source>
        <dbReference type="Proteomes" id="UP000235114"/>
    </source>
</evidence>
<evidence type="ECO:0000259" key="7">
    <source>
        <dbReference type="Pfam" id="PF01048"/>
    </source>
</evidence>
<dbReference type="InterPro" id="IPR000845">
    <property type="entry name" value="Nucleoside_phosphorylase_d"/>
</dbReference>
<evidence type="ECO:0000256" key="6">
    <source>
        <dbReference type="ARBA" id="ARBA00048447"/>
    </source>
</evidence>
<dbReference type="EMBL" id="PGVA01000001">
    <property type="protein sequence ID" value="PLR86739.1"/>
    <property type="molecule type" value="Genomic_DNA"/>
</dbReference>
<dbReference type="Pfam" id="PF01048">
    <property type="entry name" value="PNP_UDP_1"/>
    <property type="match status" value="1"/>
</dbReference>
<dbReference type="RefSeq" id="WP_101575149.1">
    <property type="nucleotide sequence ID" value="NZ_PGVA01000001.1"/>
</dbReference>
<dbReference type="PROSITE" id="PS01232">
    <property type="entry name" value="PNP_UDP_1"/>
    <property type="match status" value="1"/>
</dbReference>
<dbReference type="AlphaFoldDB" id="A0A2N5GSJ5"/>
<dbReference type="PANTHER" id="PTHR43691">
    <property type="entry name" value="URIDINE PHOSPHORYLASE"/>
    <property type="match status" value="1"/>
</dbReference>
<dbReference type="Proteomes" id="UP000234951">
    <property type="component" value="Unassembled WGS sequence"/>
</dbReference>
<name>A0A2N5GSJ5_9BACI</name>
<reference evidence="9 11" key="2">
    <citation type="submission" date="2017-12" db="EMBL/GenBank/DDBJ databases">
        <title>Comparative Functional Genomics of Dry Heat Resistant strains isolated from the Viking Spacecraft.</title>
        <authorList>
            <person name="Seuylemezian A."/>
            <person name="Cooper K."/>
            <person name="Vaishampayan P."/>
        </authorList>
    </citation>
    <scope>NUCLEOTIDE SEQUENCE [LARGE SCALE GENOMIC DNA]</scope>
    <source>
        <strain evidence="9 11">ATCC 29669</strain>
    </source>
</reference>
<keyword evidence="4" id="KW-0328">Glycosyltransferase</keyword>
<feature type="domain" description="Nucleoside phosphorylase" evidence="7">
    <location>
        <begin position="19"/>
        <end position="203"/>
    </location>
</feature>
<reference evidence="8 10" key="1">
    <citation type="submission" date="2017-11" db="EMBL/GenBank/DDBJ databases">
        <title>Comparitive Functional Genomics of Dry Heat Resistant strains isolated from the Viking Spacecraft.</title>
        <authorList>
            <person name="Seuylemezian A."/>
            <person name="Cooper K."/>
            <person name="Vaishampayan P."/>
        </authorList>
    </citation>
    <scope>NUCLEOTIDE SEQUENCE [LARGE SCALE GENOMIC DNA]</scope>
    <source>
        <strain evidence="8 10">M4.6</strain>
    </source>
</reference>
<evidence type="ECO:0000256" key="2">
    <source>
        <dbReference type="ARBA" id="ARBA00011888"/>
    </source>
</evidence>
<protein>
    <recommendedName>
        <fullName evidence="3">Uridine phosphorylase</fullName>
        <ecNumber evidence="2">2.4.2.3</ecNumber>
    </recommendedName>
</protein>
<proteinExistence type="inferred from homology"/>
<evidence type="ECO:0000256" key="4">
    <source>
        <dbReference type="ARBA" id="ARBA00022676"/>
    </source>
</evidence>
<accession>A0A2N5GSJ5</accession>
<evidence type="ECO:0000313" key="8">
    <source>
        <dbReference type="EMBL" id="PLR86739.1"/>
    </source>
</evidence>
<keyword evidence="11" id="KW-1185">Reference proteome</keyword>